<accession>A0AAD3XWJ9</accession>
<reference evidence="1" key="1">
    <citation type="submission" date="2023-05" db="EMBL/GenBank/DDBJ databases">
        <title>Nepenthes gracilis genome sequencing.</title>
        <authorList>
            <person name="Fukushima K."/>
        </authorList>
    </citation>
    <scope>NUCLEOTIDE SEQUENCE</scope>
    <source>
        <strain evidence="1">SING2019-196</strain>
    </source>
</reference>
<proteinExistence type="predicted"/>
<protein>
    <submittedName>
        <fullName evidence="1">Uncharacterized protein</fullName>
    </submittedName>
</protein>
<organism evidence="1 2">
    <name type="scientific">Nepenthes gracilis</name>
    <name type="common">Slender pitcher plant</name>
    <dbReference type="NCBI Taxonomy" id="150966"/>
    <lineage>
        <taxon>Eukaryota</taxon>
        <taxon>Viridiplantae</taxon>
        <taxon>Streptophyta</taxon>
        <taxon>Embryophyta</taxon>
        <taxon>Tracheophyta</taxon>
        <taxon>Spermatophyta</taxon>
        <taxon>Magnoliopsida</taxon>
        <taxon>eudicotyledons</taxon>
        <taxon>Gunneridae</taxon>
        <taxon>Pentapetalae</taxon>
        <taxon>Caryophyllales</taxon>
        <taxon>Nepenthaceae</taxon>
        <taxon>Nepenthes</taxon>
    </lineage>
</organism>
<name>A0AAD3XWJ9_NEPGR</name>
<dbReference type="AlphaFoldDB" id="A0AAD3XWJ9"/>
<dbReference type="Proteomes" id="UP001279734">
    <property type="component" value="Unassembled WGS sequence"/>
</dbReference>
<evidence type="ECO:0000313" key="2">
    <source>
        <dbReference type="Proteomes" id="UP001279734"/>
    </source>
</evidence>
<evidence type="ECO:0000313" key="1">
    <source>
        <dbReference type="EMBL" id="GMH18915.1"/>
    </source>
</evidence>
<comment type="caution">
    <text evidence="1">The sequence shown here is derived from an EMBL/GenBank/DDBJ whole genome shotgun (WGS) entry which is preliminary data.</text>
</comment>
<keyword evidence="2" id="KW-1185">Reference proteome</keyword>
<dbReference type="EMBL" id="BSYO01000020">
    <property type="protein sequence ID" value="GMH18915.1"/>
    <property type="molecule type" value="Genomic_DNA"/>
</dbReference>
<sequence>MSKGCNNYGFPRTCSALTATPEQGLMPRSDPTLQGLNDSDLTIVDHTRCDAVSQTKVNLHLLTMLLFNHAKLEMLLFRGMTHLLHPVNNPGDENTSGSFLRQLI</sequence>
<gene>
    <name evidence="1" type="ORF">Nepgr_020756</name>
</gene>